<evidence type="ECO:0000313" key="3">
    <source>
        <dbReference type="EMBL" id="KAJ6052333.1"/>
    </source>
</evidence>
<dbReference type="GO" id="GO:0005777">
    <property type="term" value="C:peroxisome"/>
    <property type="evidence" value="ECO:0007669"/>
    <property type="project" value="TreeGrafter"/>
</dbReference>
<name>A0AAD6ND71_PENCN</name>
<dbReference type="InterPro" id="IPR036291">
    <property type="entry name" value="NAD(P)-bd_dom_sf"/>
</dbReference>
<sequence length="449" mass="51237">MWEYYNEKSILVTGGSGFLGTAVVHRLLTSTSASCIYVICRGGKEKVQTRWRKWLPHGTLERLNHSTRLVVLDGDTLLPNLGIKDPDLNAIRDNIHVIIHAASSINMIKPLNRLARTIIDPTEMIADFALSCTQLDRFVYVSTAYANAHLYHRSQKTDVKIDEKIYELQHHYHAFDELNELRKHGKSQAYEAENFPWAYAYAKHLTERMLQSRFTEFSSSEKLLIVRPSVIGPAQCLPFPGYNMPMSSPYTMIAAGLALSPSRSLKIATNMEDPTADVTGDEVPVDVVADRLLCHLAMGSHGCVHAVSGVRSRLNFESWRQSLVKIRRFPWEIRPRWVRKDWKSLNQHPMARLYAIFGTSFAFSETKTIAMCRKVPEKELSNLQLFTQIDMSDNLLDRTEGIRYAMDQFARQNWLAWVMVGLFYSGFGRTSHITRCVDCDCSLKTHCLS</sequence>
<comment type="catalytic activity">
    <reaction evidence="1">
        <text>a long-chain fatty acyl-CoA + 2 NADPH + 2 H(+) = a long-chain primary fatty alcohol + 2 NADP(+) + CoA</text>
        <dbReference type="Rhea" id="RHEA:52716"/>
        <dbReference type="ChEBI" id="CHEBI:15378"/>
        <dbReference type="ChEBI" id="CHEBI:57287"/>
        <dbReference type="ChEBI" id="CHEBI:57783"/>
        <dbReference type="ChEBI" id="CHEBI:58349"/>
        <dbReference type="ChEBI" id="CHEBI:77396"/>
        <dbReference type="ChEBI" id="CHEBI:83139"/>
        <dbReference type="EC" id="1.2.1.84"/>
    </reaction>
</comment>
<evidence type="ECO:0000259" key="2">
    <source>
        <dbReference type="Pfam" id="PF07993"/>
    </source>
</evidence>
<dbReference type="Gene3D" id="3.40.50.720">
    <property type="entry name" value="NAD(P)-binding Rossmann-like Domain"/>
    <property type="match status" value="1"/>
</dbReference>
<accession>A0AAD6ND71</accession>
<dbReference type="InterPro" id="IPR013120">
    <property type="entry name" value="FAR_NAD-bd"/>
</dbReference>
<gene>
    <name evidence="3" type="ORF">N7460_002867</name>
</gene>
<comment type="caution">
    <text evidence="3">The sequence shown here is derived from an EMBL/GenBank/DDBJ whole genome shotgun (WGS) entry which is preliminary data.</text>
</comment>
<dbReference type="Pfam" id="PF07993">
    <property type="entry name" value="NAD_binding_4"/>
    <property type="match status" value="1"/>
</dbReference>
<keyword evidence="1" id="KW-0521">NADP</keyword>
<dbReference type="PANTHER" id="PTHR11011">
    <property type="entry name" value="MALE STERILITY PROTEIN 2-RELATED"/>
    <property type="match status" value="1"/>
</dbReference>
<keyword evidence="1" id="KW-0560">Oxidoreductase</keyword>
<dbReference type="PANTHER" id="PTHR11011:SF45">
    <property type="entry name" value="FATTY ACYL-COA REDUCTASE CG8306-RELATED"/>
    <property type="match status" value="1"/>
</dbReference>
<organism evidence="3 4">
    <name type="scientific">Penicillium canescens</name>
    <dbReference type="NCBI Taxonomy" id="5083"/>
    <lineage>
        <taxon>Eukaryota</taxon>
        <taxon>Fungi</taxon>
        <taxon>Dikarya</taxon>
        <taxon>Ascomycota</taxon>
        <taxon>Pezizomycotina</taxon>
        <taxon>Eurotiomycetes</taxon>
        <taxon>Eurotiomycetidae</taxon>
        <taxon>Eurotiales</taxon>
        <taxon>Aspergillaceae</taxon>
        <taxon>Penicillium</taxon>
    </lineage>
</organism>
<dbReference type="SUPFAM" id="SSF51735">
    <property type="entry name" value="NAD(P)-binding Rossmann-fold domains"/>
    <property type="match status" value="1"/>
</dbReference>
<keyword evidence="4" id="KW-1185">Reference proteome</keyword>
<reference evidence="3" key="1">
    <citation type="journal article" date="2023" name="IMA Fungus">
        <title>Comparative genomic study of the Penicillium genus elucidates a diverse pangenome and 15 lateral gene transfer events.</title>
        <authorList>
            <person name="Petersen C."/>
            <person name="Sorensen T."/>
            <person name="Nielsen M.R."/>
            <person name="Sondergaard T.E."/>
            <person name="Sorensen J.L."/>
            <person name="Fitzpatrick D.A."/>
            <person name="Frisvad J.C."/>
            <person name="Nielsen K.L."/>
        </authorList>
    </citation>
    <scope>NUCLEOTIDE SEQUENCE</scope>
    <source>
        <strain evidence="3">IBT 15450</strain>
    </source>
</reference>
<dbReference type="EC" id="1.2.1.84" evidence="1"/>
<comment type="function">
    <text evidence="1">Catalyzes the reduction of fatty acyl-CoA to fatty alcohols.</text>
</comment>
<proteinExistence type="inferred from homology"/>
<reference evidence="3" key="2">
    <citation type="submission" date="2023-01" db="EMBL/GenBank/DDBJ databases">
        <authorList>
            <person name="Petersen C."/>
        </authorList>
    </citation>
    <scope>NUCLEOTIDE SEQUENCE</scope>
    <source>
        <strain evidence="3">IBT 15450</strain>
    </source>
</reference>
<keyword evidence="1" id="KW-0444">Lipid biosynthesis</keyword>
<evidence type="ECO:0000313" key="4">
    <source>
        <dbReference type="Proteomes" id="UP001219568"/>
    </source>
</evidence>
<dbReference type="EMBL" id="JAQJZL010000002">
    <property type="protein sequence ID" value="KAJ6052333.1"/>
    <property type="molecule type" value="Genomic_DNA"/>
</dbReference>
<dbReference type="AlphaFoldDB" id="A0AAD6ND71"/>
<dbReference type="GO" id="GO:0080019">
    <property type="term" value="F:alcohol-forming very long-chain fatty acyl-CoA reductase activity"/>
    <property type="evidence" value="ECO:0007669"/>
    <property type="project" value="InterPro"/>
</dbReference>
<protein>
    <recommendedName>
        <fullName evidence="1">Fatty acyl-CoA reductase</fullName>
        <ecNumber evidence="1">1.2.1.84</ecNumber>
    </recommendedName>
</protein>
<dbReference type="Proteomes" id="UP001219568">
    <property type="component" value="Unassembled WGS sequence"/>
</dbReference>
<keyword evidence="1" id="KW-0443">Lipid metabolism</keyword>
<dbReference type="InterPro" id="IPR026055">
    <property type="entry name" value="FAR"/>
</dbReference>
<dbReference type="GO" id="GO:0035336">
    <property type="term" value="P:long-chain fatty-acyl-CoA metabolic process"/>
    <property type="evidence" value="ECO:0007669"/>
    <property type="project" value="TreeGrafter"/>
</dbReference>
<dbReference type="GO" id="GO:0102965">
    <property type="term" value="F:alcohol-forming long-chain fatty acyl-CoA reductase activity"/>
    <property type="evidence" value="ECO:0007669"/>
    <property type="project" value="UniProtKB-EC"/>
</dbReference>
<evidence type="ECO:0000256" key="1">
    <source>
        <dbReference type="RuleBase" id="RU363097"/>
    </source>
</evidence>
<comment type="similarity">
    <text evidence="1">Belongs to the fatty acyl-CoA reductase family.</text>
</comment>
<feature type="domain" description="Thioester reductase (TE)" evidence="2">
    <location>
        <begin position="12"/>
        <end position="290"/>
    </location>
</feature>